<keyword evidence="4 6" id="KW-1133">Transmembrane helix</keyword>
<evidence type="ECO:0000256" key="6">
    <source>
        <dbReference type="SAM" id="Phobius"/>
    </source>
</evidence>
<comment type="subcellular location">
    <subcellularLocation>
        <location evidence="1">Cell membrane</location>
        <topology evidence="1">Multi-pass membrane protein</topology>
    </subcellularLocation>
</comment>
<sequence>MELTTSQMMTILLPIALIQLALTITALIVCARAEETRGPKWMWVLIILLVNIFGAVLFFIFGRKQA</sequence>
<evidence type="ECO:0000256" key="4">
    <source>
        <dbReference type="ARBA" id="ARBA00022989"/>
    </source>
</evidence>
<dbReference type="OrthoDB" id="3243324at2"/>
<keyword evidence="5 6" id="KW-0472">Membrane</keyword>
<evidence type="ECO:0000313" key="9">
    <source>
        <dbReference type="Proteomes" id="UP000249260"/>
    </source>
</evidence>
<dbReference type="AlphaFoldDB" id="A0A328TU61"/>
<comment type="caution">
    <text evidence="8">The sequence shown here is derived from an EMBL/GenBank/DDBJ whole genome shotgun (WGS) entry which is preliminary data.</text>
</comment>
<evidence type="ECO:0000256" key="1">
    <source>
        <dbReference type="ARBA" id="ARBA00004651"/>
    </source>
</evidence>
<keyword evidence="3 6" id="KW-0812">Transmembrane</keyword>
<protein>
    <submittedName>
        <fullName evidence="8">Transcriptional regulator</fullName>
    </submittedName>
</protein>
<proteinExistence type="predicted"/>
<evidence type="ECO:0000256" key="5">
    <source>
        <dbReference type="ARBA" id="ARBA00023136"/>
    </source>
</evidence>
<evidence type="ECO:0000313" key="8">
    <source>
        <dbReference type="EMBL" id="RAP73850.1"/>
    </source>
</evidence>
<dbReference type="InterPro" id="IPR027379">
    <property type="entry name" value="CLS_N"/>
</dbReference>
<keyword evidence="9" id="KW-1185">Reference proteome</keyword>
<organism evidence="8 9">
    <name type="scientific">Paenibacillus montanisoli</name>
    <dbReference type="NCBI Taxonomy" id="2081970"/>
    <lineage>
        <taxon>Bacteria</taxon>
        <taxon>Bacillati</taxon>
        <taxon>Bacillota</taxon>
        <taxon>Bacilli</taxon>
        <taxon>Bacillales</taxon>
        <taxon>Paenibacillaceae</taxon>
        <taxon>Paenibacillus</taxon>
    </lineage>
</organism>
<dbReference type="GO" id="GO:0005886">
    <property type="term" value="C:plasma membrane"/>
    <property type="evidence" value="ECO:0007669"/>
    <property type="project" value="UniProtKB-SubCell"/>
</dbReference>
<dbReference type="EMBL" id="QLUW01000006">
    <property type="protein sequence ID" value="RAP73850.1"/>
    <property type="molecule type" value="Genomic_DNA"/>
</dbReference>
<name>A0A328TU61_9BACL</name>
<accession>A0A328TU61</accession>
<evidence type="ECO:0000256" key="2">
    <source>
        <dbReference type="ARBA" id="ARBA00022475"/>
    </source>
</evidence>
<dbReference type="Pfam" id="PF13396">
    <property type="entry name" value="PLDc_N"/>
    <property type="match status" value="1"/>
</dbReference>
<feature type="transmembrane region" description="Helical" evidence="6">
    <location>
        <begin position="43"/>
        <end position="61"/>
    </location>
</feature>
<reference evidence="8 9" key="1">
    <citation type="submission" date="2018-06" db="EMBL/GenBank/DDBJ databases">
        <title>Paenibacillus montanisoli sp. nov., isolated from mountain area soil.</title>
        <authorList>
            <person name="Wu M."/>
        </authorList>
    </citation>
    <scope>NUCLEOTIDE SEQUENCE [LARGE SCALE GENOMIC DNA]</scope>
    <source>
        <strain evidence="8 9">RA17</strain>
    </source>
</reference>
<dbReference type="RefSeq" id="WP_112885433.1">
    <property type="nucleotide sequence ID" value="NZ_QLUW01000006.1"/>
</dbReference>
<evidence type="ECO:0000259" key="7">
    <source>
        <dbReference type="Pfam" id="PF13396"/>
    </source>
</evidence>
<gene>
    <name evidence="8" type="ORF">DL346_26765</name>
</gene>
<keyword evidence="2" id="KW-1003">Cell membrane</keyword>
<feature type="domain" description="Cardiolipin synthase N-terminal" evidence="7">
    <location>
        <begin position="21"/>
        <end position="63"/>
    </location>
</feature>
<evidence type="ECO:0000256" key="3">
    <source>
        <dbReference type="ARBA" id="ARBA00022692"/>
    </source>
</evidence>
<dbReference type="Proteomes" id="UP000249260">
    <property type="component" value="Unassembled WGS sequence"/>
</dbReference>